<keyword evidence="3" id="KW-0408">Iron</keyword>
<evidence type="ECO:0000313" key="6">
    <source>
        <dbReference type="EMBL" id="GAT62028.1"/>
    </source>
</evidence>
<dbReference type="Pfam" id="PF02662">
    <property type="entry name" value="FlpD"/>
    <property type="match status" value="1"/>
</dbReference>
<keyword evidence="7" id="KW-1185">Reference proteome</keyword>
<dbReference type="GO" id="GO:0046872">
    <property type="term" value="F:metal ion binding"/>
    <property type="evidence" value="ECO:0007669"/>
    <property type="project" value="UniProtKB-KW"/>
</dbReference>
<dbReference type="AlphaFoldDB" id="A0A170YSE2"/>
<dbReference type="STRING" id="681398.PJIAN_1618"/>
<evidence type="ECO:0000256" key="1">
    <source>
        <dbReference type="ARBA" id="ARBA00022723"/>
    </source>
</evidence>
<name>A0A170YSE2_9BACT</name>
<evidence type="ECO:0000313" key="7">
    <source>
        <dbReference type="Proteomes" id="UP000076586"/>
    </source>
</evidence>
<keyword evidence="2" id="KW-0560">Oxidoreductase</keyword>
<protein>
    <submittedName>
        <fullName evidence="6">Coenzyme F420-reducing hydrogenase, delta subunit</fullName>
    </submittedName>
</protein>
<dbReference type="OrthoDB" id="9785566at2"/>
<dbReference type="GO" id="GO:0051536">
    <property type="term" value="F:iron-sulfur cluster binding"/>
    <property type="evidence" value="ECO:0007669"/>
    <property type="project" value="UniProtKB-KW"/>
</dbReference>
<sequence length="159" mass="17765">MSEFEPKIVAFVCNWCTYAGADLTGTSRIKYASNVKIVRFPCTGRIDFMLLLKAFAEGADGIIVSGCHPNDCHYTSGNFHARRRWVIFRGLLNFMGIDVNRIQFSWVSAAEGAKWADVVNGTVTAVRELGPYTQYRKAADYLAQQDQSIIDGQEAMIIK</sequence>
<keyword evidence="1" id="KW-0479">Metal-binding</keyword>
<dbReference type="GO" id="GO:0016491">
    <property type="term" value="F:oxidoreductase activity"/>
    <property type="evidence" value="ECO:0007669"/>
    <property type="project" value="UniProtKB-KW"/>
</dbReference>
<keyword evidence="4" id="KW-0411">Iron-sulfur</keyword>
<dbReference type="Proteomes" id="UP000076586">
    <property type="component" value="Unassembled WGS sequence"/>
</dbReference>
<accession>A0A170YSE2</accession>
<reference evidence="7" key="1">
    <citation type="submission" date="2016-04" db="EMBL/GenBank/DDBJ databases">
        <title>Draft genome sequence of Paludibacter jiangxiensis strain NM7.</title>
        <authorList>
            <person name="Qiu Y."/>
            <person name="Matsuura N."/>
            <person name="Ohashi A."/>
            <person name="Tourlousse M.D."/>
            <person name="Sekiguchi Y."/>
        </authorList>
    </citation>
    <scope>NUCLEOTIDE SEQUENCE [LARGE SCALE GENOMIC DNA]</scope>
    <source>
        <strain evidence="7">NM7</strain>
    </source>
</reference>
<proteinExistence type="predicted"/>
<organism evidence="6 7">
    <name type="scientific">Paludibacter jiangxiensis</name>
    <dbReference type="NCBI Taxonomy" id="681398"/>
    <lineage>
        <taxon>Bacteria</taxon>
        <taxon>Pseudomonadati</taxon>
        <taxon>Bacteroidota</taxon>
        <taxon>Bacteroidia</taxon>
        <taxon>Bacteroidales</taxon>
        <taxon>Paludibacteraceae</taxon>
        <taxon>Paludibacter</taxon>
    </lineage>
</organism>
<evidence type="ECO:0000259" key="5">
    <source>
        <dbReference type="Pfam" id="PF02662"/>
    </source>
</evidence>
<dbReference type="RefSeq" id="WP_068701888.1">
    <property type="nucleotide sequence ID" value="NZ_BDCR01000001.1"/>
</dbReference>
<evidence type="ECO:0000256" key="4">
    <source>
        <dbReference type="ARBA" id="ARBA00023014"/>
    </source>
</evidence>
<comment type="caution">
    <text evidence="6">The sequence shown here is derived from an EMBL/GenBank/DDBJ whole genome shotgun (WGS) entry which is preliminary data.</text>
</comment>
<dbReference type="InterPro" id="IPR003813">
    <property type="entry name" value="MvhD/FlpD"/>
</dbReference>
<reference evidence="7" key="2">
    <citation type="journal article" date="2017" name="Genome Announc.">
        <title>Draft genome sequence of Paludibacter jiangxiensis NM7(T), a propionate-producing fermentative bacterium.</title>
        <authorList>
            <person name="Qiu Y.-L."/>
            <person name="Tourlousse D.M."/>
            <person name="Matsuura N."/>
            <person name="Ohashi A."/>
            <person name="Sekiguchi Y."/>
        </authorList>
    </citation>
    <scope>NUCLEOTIDE SEQUENCE [LARGE SCALE GENOMIC DNA]</scope>
    <source>
        <strain evidence="7">NM7</strain>
    </source>
</reference>
<evidence type="ECO:0000256" key="2">
    <source>
        <dbReference type="ARBA" id="ARBA00023002"/>
    </source>
</evidence>
<dbReference type="EMBL" id="BDCR01000001">
    <property type="protein sequence ID" value="GAT62028.1"/>
    <property type="molecule type" value="Genomic_DNA"/>
</dbReference>
<feature type="domain" description="F420-non-reducing hydrogenase iron-sulfur subunit D" evidence="5">
    <location>
        <begin position="8"/>
        <end position="130"/>
    </location>
</feature>
<evidence type="ECO:0000256" key="3">
    <source>
        <dbReference type="ARBA" id="ARBA00023004"/>
    </source>
</evidence>
<gene>
    <name evidence="6" type="ORF">PJIAN_1618</name>
</gene>